<accession>A0AAW9SBA6</accession>
<proteinExistence type="predicted"/>
<keyword evidence="2" id="KW-1185">Reference proteome</keyword>
<name>A0AAW9SBA6_9BACT</name>
<organism evidence="1 2">
    <name type="scientific">Rapidithrix thailandica</name>
    <dbReference type="NCBI Taxonomy" id="413964"/>
    <lineage>
        <taxon>Bacteria</taxon>
        <taxon>Pseudomonadati</taxon>
        <taxon>Bacteroidota</taxon>
        <taxon>Cytophagia</taxon>
        <taxon>Cytophagales</taxon>
        <taxon>Flammeovirgaceae</taxon>
        <taxon>Rapidithrix</taxon>
    </lineage>
</organism>
<protein>
    <recommendedName>
        <fullName evidence="3">Helix-turn-helix domain-containing protein</fullName>
    </recommendedName>
</protein>
<dbReference type="Proteomes" id="UP001403385">
    <property type="component" value="Unassembled WGS sequence"/>
</dbReference>
<evidence type="ECO:0008006" key="3">
    <source>
        <dbReference type="Google" id="ProtNLM"/>
    </source>
</evidence>
<dbReference type="EMBL" id="JBDKWZ010000007">
    <property type="protein sequence ID" value="MEN7549050.1"/>
    <property type="molecule type" value="Genomic_DNA"/>
</dbReference>
<evidence type="ECO:0000313" key="1">
    <source>
        <dbReference type="EMBL" id="MEN7549050.1"/>
    </source>
</evidence>
<evidence type="ECO:0000313" key="2">
    <source>
        <dbReference type="Proteomes" id="UP001403385"/>
    </source>
</evidence>
<comment type="caution">
    <text evidence="1">The sequence shown here is derived from an EMBL/GenBank/DDBJ whole genome shotgun (WGS) entry which is preliminary data.</text>
</comment>
<dbReference type="RefSeq" id="WP_346821822.1">
    <property type="nucleotide sequence ID" value="NZ_JBDKWZ010000007.1"/>
</dbReference>
<sequence>MNPPRITLITKKEVARMYGVSYNTILRYFKAIGIHKRSLLTKKDMQKFMDHYGEPY</sequence>
<gene>
    <name evidence="1" type="ORF">AAG747_14090</name>
</gene>
<reference evidence="1 2" key="1">
    <citation type="submission" date="2024-04" db="EMBL/GenBank/DDBJ databases">
        <title>Novel genus in family Flammeovirgaceae.</title>
        <authorList>
            <person name="Nguyen T.H."/>
            <person name="Vuong T.Q."/>
            <person name="Le H."/>
            <person name="Kim S.-G."/>
        </authorList>
    </citation>
    <scope>NUCLEOTIDE SEQUENCE [LARGE SCALE GENOMIC DNA]</scope>
    <source>
        <strain evidence="1 2">JCM 23209</strain>
    </source>
</reference>
<dbReference type="AlphaFoldDB" id="A0AAW9SBA6"/>